<protein>
    <submittedName>
        <fullName evidence="1">Helix-turn-helix DNA binding protein</fullName>
    </submittedName>
</protein>
<proteinExistence type="predicted"/>
<dbReference type="Pfam" id="PF13560">
    <property type="entry name" value="HTH_31"/>
    <property type="match status" value="1"/>
</dbReference>
<dbReference type="CDD" id="cd00093">
    <property type="entry name" value="HTH_XRE"/>
    <property type="match status" value="1"/>
</dbReference>
<dbReference type="KEGG" id="vg:60335563"/>
<name>A0A059VG38_9CAUD</name>
<keyword evidence="2" id="KW-1185">Reference proteome</keyword>
<dbReference type="RefSeq" id="YP_009963975.1">
    <property type="nucleotide sequence ID" value="NC_051724.1"/>
</dbReference>
<evidence type="ECO:0000313" key="1">
    <source>
        <dbReference type="EMBL" id="AHZ95512.1"/>
    </source>
</evidence>
<dbReference type="GeneID" id="60335563"/>
<dbReference type="InterPro" id="IPR001387">
    <property type="entry name" value="Cro/C1-type_HTH"/>
</dbReference>
<reference evidence="1 2" key="1">
    <citation type="submission" date="2014-03" db="EMBL/GenBank/DDBJ databases">
        <authorList>
            <person name="Kramer Z.J."/>
            <person name="Fasoranti T.O."/>
            <person name="Abrahim M.R."/>
            <person name="Adkins N.L."/>
            <person name="Burke K.A."/>
            <person name="Churilla B.M."/>
            <person name="Cohen K.L."/>
            <person name="Colicchio M.A."/>
            <person name="Genkil J.S."/>
            <person name="Prout A.K."/>
            <person name="Schafer C.E."/>
            <person name="Schwarz A.G."/>
            <person name="Tish M."/>
            <person name="Vispute N."/>
            <person name="Wilkes K.E."/>
            <person name="Williams C.R."/>
            <person name="Xiao X."/>
            <person name="Yoder B.A."/>
            <person name="Yu V.J."/>
            <person name="Lapin J.S."/>
            <person name="Ott C.T."/>
            <person name="Walburn T.D."/>
            <person name="Bradley K.W."/>
            <person name="Clarke D.Q."/>
            <person name="Lewis M.F."/>
            <person name="Barker L.P."/>
            <person name="Bailey C."/>
            <person name="Asai D.J."/>
            <person name="Bowman C.A."/>
            <person name="Russell D.A."/>
            <person name="Pope W.H."/>
            <person name="Jacobs-Sera D."/>
            <person name="Hendrix R.W."/>
            <person name="Hatfull G.F."/>
        </authorList>
    </citation>
    <scope>NUCLEOTIDE SEQUENCE [LARGE SCALE GENOMIC DNA]</scope>
</reference>
<evidence type="ECO:0000313" key="2">
    <source>
        <dbReference type="Proteomes" id="UP000221944"/>
    </source>
</evidence>
<dbReference type="EMBL" id="KJ567041">
    <property type="protein sequence ID" value="AHZ95512.1"/>
    <property type="molecule type" value="Genomic_DNA"/>
</dbReference>
<accession>A0A059VG38</accession>
<sequence>MLATLQINRPGLAKVRRLAGLQYDHELAERINVDATTVSRVLTGKSAPGPRFIAGCVEAFGADCFTDIFLIVPDGDETPAA</sequence>
<dbReference type="SUPFAM" id="SSF47413">
    <property type="entry name" value="lambda repressor-like DNA-binding domains"/>
    <property type="match status" value="1"/>
</dbReference>
<dbReference type="GO" id="GO:0003677">
    <property type="term" value="F:DNA binding"/>
    <property type="evidence" value="ECO:0007669"/>
    <property type="project" value="InterPro"/>
</dbReference>
<gene>
    <name evidence="1" type="primary">58</name>
    <name evidence="1" type="ORF">PBI_ZAPNER_58</name>
</gene>
<dbReference type="Gene3D" id="1.10.260.40">
    <property type="entry name" value="lambda repressor-like DNA-binding domains"/>
    <property type="match status" value="1"/>
</dbReference>
<dbReference type="InterPro" id="IPR010982">
    <property type="entry name" value="Lambda_DNA-bd_dom_sf"/>
</dbReference>
<dbReference type="Proteomes" id="UP000221944">
    <property type="component" value="Segment"/>
</dbReference>
<organism evidence="1 2">
    <name type="scientific">Mycobacterium phage Zapner</name>
    <dbReference type="NCBI Taxonomy" id="1486474"/>
    <lineage>
        <taxon>Viruses</taxon>
        <taxon>Duplodnaviria</taxon>
        <taxon>Heunggongvirae</taxon>
        <taxon>Uroviricota</taxon>
        <taxon>Caudoviricetes</taxon>
        <taxon>Gracegardnervirinae</taxon>
        <taxon>Avanivirus</taxon>
        <taxon>Avanivirus zapner</taxon>
    </lineage>
</organism>